<sequence>MEEQLYIVPLLTTYGKLVELVREHPYRGYPVVTPRQELLGLVKRRTLLLHLTRVFRGQGLMLELTQLMPLDVQLVKPLSGPLPPTSSSMLSTIPSPSGGRGRRKEKKKDRARSKAKEKAEKSAEEKAEELQALLASPIDLRKAPDISVDPSAFRVSELTPLSDVYALFDLIRCNRVFVVSYGVLVGVISRRILIDNISRLNQESQAGHPPLLFNASRAQLTAQTSLPSLRRRQNSITRQRSNQSSYVSSHSSGNDGATSVGPLRWVKERLGSAGKKREAVGKERQKPEKEGQ</sequence>
<evidence type="ECO:0000256" key="1">
    <source>
        <dbReference type="ARBA" id="ARBA00022448"/>
    </source>
</evidence>
<dbReference type="PANTHER" id="PTHR45720:SF10">
    <property type="entry name" value="CHLORIDE CHANNEL PROTEIN 2"/>
    <property type="match status" value="1"/>
</dbReference>
<feature type="compositionally biased region" description="Basic and acidic residues" evidence="5">
    <location>
        <begin position="265"/>
        <end position="292"/>
    </location>
</feature>
<evidence type="ECO:0000256" key="2">
    <source>
        <dbReference type="ARBA" id="ARBA00023065"/>
    </source>
</evidence>
<dbReference type="SUPFAM" id="SSF54631">
    <property type="entry name" value="CBS-domain pair"/>
    <property type="match status" value="1"/>
</dbReference>
<dbReference type="Pfam" id="PF00571">
    <property type="entry name" value="CBS"/>
    <property type="match status" value="2"/>
</dbReference>
<keyword evidence="1" id="KW-0813">Transport</keyword>
<dbReference type="EMBL" id="AZIL01000219">
    <property type="protein sequence ID" value="EWM28955.1"/>
    <property type="molecule type" value="Genomic_DNA"/>
</dbReference>
<organism evidence="7 8">
    <name type="scientific">Nannochloropsis gaditana</name>
    <dbReference type="NCBI Taxonomy" id="72520"/>
    <lineage>
        <taxon>Eukaryota</taxon>
        <taxon>Sar</taxon>
        <taxon>Stramenopiles</taxon>
        <taxon>Ochrophyta</taxon>
        <taxon>Eustigmatophyceae</taxon>
        <taxon>Eustigmatales</taxon>
        <taxon>Monodopsidaceae</taxon>
        <taxon>Nannochloropsis</taxon>
    </lineage>
</organism>
<evidence type="ECO:0000256" key="5">
    <source>
        <dbReference type="SAM" id="MobiDB-lite"/>
    </source>
</evidence>
<keyword evidence="4" id="KW-0129">CBS domain</keyword>
<feature type="compositionally biased region" description="Low complexity" evidence="5">
    <location>
        <begin position="241"/>
        <end position="252"/>
    </location>
</feature>
<dbReference type="OrthoDB" id="10417193at2759"/>
<dbReference type="InterPro" id="IPR050970">
    <property type="entry name" value="Cl_channel_volt-gated"/>
</dbReference>
<dbReference type="AlphaFoldDB" id="W7TPD3"/>
<reference evidence="7 8" key="1">
    <citation type="journal article" date="2014" name="Mol. Plant">
        <title>Chromosome Scale Genome Assembly and Transcriptome Profiling of Nannochloropsis gaditana in Nitrogen Depletion.</title>
        <authorList>
            <person name="Corteggiani Carpinelli E."/>
            <person name="Telatin A."/>
            <person name="Vitulo N."/>
            <person name="Forcato C."/>
            <person name="D'Angelo M."/>
            <person name="Schiavon R."/>
            <person name="Vezzi A."/>
            <person name="Giacometti G.M."/>
            <person name="Morosinotto T."/>
            <person name="Valle G."/>
        </authorList>
    </citation>
    <scope>NUCLEOTIDE SEQUENCE [LARGE SCALE GENOMIC DNA]</scope>
    <source>
        <strain evidence="7 8">B-31</strain>
    </source>
</reference>
<keyword evidence="3" id="KW-0868">Chloride</keyword>
<dbReference type="Proteomes" id="UP000019335">
    <property type="component" value="Chromosome 3"/>
</dbReference>
<dbReference type="PROSITE" id="PS51371">
    <property type="entry name" value="CBS"/>
    <property type="match status" value="1"/>
</dbReference>
<feature type="compositionally biased region" description="Low complexity" evidence="5">
    <location>
        <begin position="85"/>
        <end position="97"/>
    </location>
</feature>
<feature type="compositionally biased region" description="Basic residues" evidence="5">
    <location>
        <begin position="100"/>
        <end position="111"/>
    </location>
</feature>
<comment type="caution">
    <text evidence="7">The sequence shown here is derived from an EMBL/GenBank/DDBJ whole genome shotgun (WGS) entry which is preliminary data.</text>
</comment>
<protein>
    <submittedName>
        <fullName evidence="7">Cystathionine beta-synthase, core</fullName>
    </submittedName>
</protein>
<dbReference type="SMART" id="SM00116">
    <property type="entry name" value="CBS"/>
    <property type="match status" value="2"/>
</dbReference>
<feature type="compositionally biased region" description="Basic and acidic residues" evidence="5">
    <location>
        <begin position="112"/>
        <end position="124"/>
    </location>
</feature>
<keyword evidence="8" id="KW-1185">Reference proteome</keyword>
<dbReference type="InterPro" id="IPR046342">
    <property type="entry name" value="CBS_dom_sf"/>
</dbReference>
<evidence type="ECO:0000259" key="6">
    <source>
        <dbReference type="PROSITE" id="PS51371"/>
    </source>
</evidence>
<proteinExistence type="predicted"/>
<evidence type="ECO:0000256" key="4">
    <source>
        <dbReference type="PROSITE-ProRule" id="PRU00703"/>
    </source>
</evidence>
<feature type="region of interest" description="Disordered" evidence="5">
    <location>
        <begin position="82"/>
        <end position="124"/>
    </location>
</feature>
<gene>
    <name evidence="7" type="ORF">Naga_101130g2</name>
</gene>
<dbReference type="PANTHER" id="PTHR45720">
    <property type="entry name" value="CHLORIDE CHANNEL PROTEIN 2"/>
    <property type="match status" value="1"/>
</dbReference>
<evidence type="ECO:0000313" key="7">
    <source>
        <dbReference type="EMBL" id="EWM28955.1"/>
    </source>
</evidence>
<evidence type="ECO:0000256" key="3">
    <source>
        <dbReference type="ARBA" id="ARBA00023214"/>
    </source>
</evidence>
<accession>W7TPD3</accession>
<evidence type="ECO:0000313" key="8">
    <source>
        <dbReference type="Proteomes" id="UP000019335"/>
    </source>
</evidence>
<keyword evidence="2" id="KW-0406">Ion transport</keyword>
<name>W7TPD3_9STRA</name>
<dbReference type="Gene3D" id="3.10.580.10">
    <property type="entry name" value="CBS-domain"/>
    <property type="match status" value="1"/>
</dbReference>
<feature type="region of interest" description="Disordered" evidence="5">
    <location>
        <begin position="223"/>
        <end position="292"/>
    </location>
</feature>
<dbReference type="InterPro" id="IPR000644">
    <property type="entry name" value="CBS_dom"/>
</dbReference>
<dbReference type="GO" id="GO:0005247">
    <property type="term" value="F:voltage-gated chloride channel activity"/>
    <property type="evidence" value="ECO:0007669"/>
    <property type="project" value="TreeGrafter"/>
</dbReference>
<feature type="domain" description="CBS" evidence="6">
    <location>
        <begin position="1"/>
        <end position="60"/>
    </location>
</feature>